<evidence type="ECO:0000313" key="2">
    <source>
        <dbReference type="EMBL" id="KAL3270729.1"/>
    </source>
</evidence>
<comment type="caution">
    <text evidence="2">The sequence shown here is derived from an EMBL/GenBank/DDBJ whole genome shotgun (WGS) entry which is preliminary data.</text>
</comment>
<sequence>MIDWTCHIDIFLGTFLLLALSNLGIFGNPAPSFLGFVNDGLKVPPFPRPIFPSINRRPYIPPTVITTTKTYPTSSEPTPSSILVDPNPIKTQPPVIQEKPTTSTTEKSERDDYNAKLMILADILKMLMPLSLDELDGVKEVLPLAVDLLKFLGRLLSKGINSD</sequence>
<gene>
    <name evidence="2" type="ORF">HHI36_021255</name>
</gene>
<evidence type="ECO:0000256" key="1">
    <source>
        <dbReference type="SAM" id="MobiDB-lite"/>
    </source>
</evidence>
<evidence type="ECO:0000313" key="3">
    <source>
        <dbReference type="Proteomes" id="UP001516400"/>
    </source>
</evidence>
<dbReference type="AlphaFoldDB" id="A0ABD2MWC6"/>
<protein>
    <submittedName>
        <fullName evidence="2">Uncharacterized protein</fullName>
    </submittedName>
</protein>
<organism evidence="2 3">
    <name type="scientific">Cryptolaemus montrouzieri</name>
    <dbReference type="NCBI Taxonomy" id="559131"/>
    <lineage>
        <taxon>Eukaryota</taxon>
        <taxon>Metazoa</taxon>
        <taxon>Ecdysozoa</taxon>
        <taxon>Arthropoda</taxon>
        <taxon>Hexapoda</taxon>
        <taxon>Insecta</taxon>
        <taxon>Pterygota</taxon>
        <taxon>Neoptera</taxon>
        <taxon>Endopterygota</taxon>
        <taxon>Coleoptera</taxon>
        <taxon>Polyphaga</taxon>
        <taxon>Cucujiformia</taxon>
        <taxon>Coccinelloidea</taxon>
        <taxon>Coccinellidae</taxon>
        <taxon>Scymninae</taxon>
        <taxon>Scymnini</taxon>
        <taxon>Cryptolaemus</taxon>
    </lineage>
</organism>
<reference evidence="2 3" key="1">
    <citation type="journal article" date="2021" name="BMC Biol.">
        <title>Horizontally acquired antibacterial genes associated with adaptive radiation of ladybird beetles.</title>
        <authorList>
            <person name="Li H.S."/>
            <person name="Tang X.F."/>
            <person name="Huang Y.H."/>
            <person name="Xu Z.Y."/>
            <person name="Chen M.L."/>
            <person name="Du X.Y."/>
            <person name="Qiu B.Y."/>
            <person name="Chen P.T."/>
            <person name="Zhang W."/>
            <person name="Slipinski A."/>
            <person name="Escalona H.E."/>
            <person name="Waterhouse R.M."/>
            <person name="Zwick A."/>
            <person name="Pang H."/>
        </authorList>
    </citation>
    <scope>NUCLEOTIDE SEQUENCE [LARGE SCALE GENOMIC DNA]</scope>
    <source>
        <strain evidence="2">SYSU2018</strain>
    </source>
</reference>
<name>A0ABD2MWC6_9CUCU</name>
<proteinExistence type="predicted"/>
<accession>A0ABD2MWC6</accession>
<dbReference type="EMBL" id="JABFTP020000042">
    <property type="protein sequence ID" value="KAL3270729.1"/>
    <property type="molecule type" value="Genomic_DNA"/>
</dbReference>
<feature type="region of interest" description="Disordered" evidence="1">
    <location>
        <begin position="65"/>
        <end position="110"/>
    </location>
</feature>
<keyword evidence="3" id="KW-1185">Reference proteome</keyword>
<dbReference type="Proteomes" id="UP001516400">
    <property type="component" value="Unassembled WGS sequence"/>
</dbReference>
<feature type="compositionally biased region" description="Low complexity" evidence="1">
    <location>
        <begin position="65"/>
        <end position="82"/>
    </location>
</feature>